<sequence length="192" mass="20840">MTTSFQTVGLLSHRRMRKVIPRVIPRGPNSCLLGATTEPAIAGASAGSVEASAAGEGSGLGVDSTANAPRKRKRVSFAGDMTGDATGEPVQNDTSQDQHQNPAGRSHLGFDRLEHDQTIHRNRQKARERMAVRFNANITSVQFKVGDVGSAQIPPNYPESSKTAVLVGVVHKVIQRPQDYKMYILQDVLWHC</sequence>
<evidence type="ECO:0000256" key="1">
    <source>
        <dbReference type="SAM" id="MobiDB-lite"/>
    </source>
</evidence>
<feature type="compositionally biased region" description="Polar residues" evidence="1">
    <location>
        <begin position="89"/>
        <end position="103"/>
    </location>
</feature>
<comment type="caution">
    <text evidence="2">The sequence shown here is derived from an EMBL/GenBank/DDBJ whole genome shotgun (WGS) entry which is preliminary data.</text>
</comment>
<reference evidence="2 3" key="1">
    <citation type="journal article" date="2021" name="Nat. Commun.">
        <title>Genetic determinants of endophytism in the Arabidopsis root mycobiome.</title>
        <authorList>
            <person name="Mesny F."/>
            <person name="Miyauchi S."/>
            <person name="Thiergart T."/>
            <person name="Pickel B."/>
            <person name="Atanasova L."/>
            <person name="Karlsson M."/>
            <person name="Huettel B."/>
            <person name="Barry K.W."/>
            <person name="Haridas S."/>
            <person name="Chen C."/>
            <person name="Bauer D."/>
            <person name="Andreopoulos W."/>
            <person name="Pangilinan J."/>
            <person name="LaButti K."/>
            <person name="Riley R."/>
            <person name="Lipzen A."/>
            <person name="Clum A."/>
            <person name="Drula E."/>
            <person name="Henrissat B."/>
            <person name="Kohler A."/>
            <person name="Grigoriev I.V."/>
            <person name="Martin F.M."/>
            <person name="Hacquard S."/>
        </authorList>
    </citation>
    <scope>NUCLEOTIDE SEQUENCE [LARGE SCALE GENOMIC DNA]</scope>
    <source>
        <strain evidence="2 3">MPI-SDFR-AT-0080</strain>
    </source>
</reference>
<protein>
    <submittedName>
        <fullName evidence="2">Uncharacterized protein</fullName>
    </submittedName>
</protein>
<feature type="region of interest" description="Disordered" evidence="1">
    <location>
        <begin position="79"/>
        <end position="112"/>
    </location>
</feature>
<evidence type="ECO:0000313" key="2">
    <source>
        <dbReference type="EMBL" id="KAH7065084.1"/>
    </source>
</evidence>
<organism evidence="2 3">
    <name type="scientific">Macrophomina phaseolina</name>
    <dbReference type="NCBI Taxonomy" id="35725"/>
    <lineage>
        <taxon>Eukaryota</taxon>
        <taxon>Fungi</taxon>
        <taxon>Dikarya</taxon>
        <taxon>Ascomycota</taxon>
        <taxon>Pezizomycotina</taxon>
        <taxon>Dothideomycetes</taxon>
        <taxon>Dothideomycetes incertae sedis</taxon>
        <taxon>Botryosphaeriales</taxon>
        <taxon>Botryosphaeriaceae</taxon>
        <taxon>Macrophomina</taxon>
    </lineage>
</organism>
<keyword evidence="3" id="KW-1185">Reference proteome</keyword>
<accession>A0ABQ8GY41</accession>
<dbReference type="Proteomes" id="UP000774617">
    <property type="component" value="Unassembled WGS sequence"/>
</dbReference>
<dbReference type="EMBL" id="JAGTJR010000001">
    <property type="protein sequence ID" value="KAH7065084.1"/>
    <property type="molecule type" value="Genomic_DNA"/>
</dbReference>
<evidence type="ECO:0000313" key="3">
    <source>
        <dbReference type="Proteomes" id="UP000774617"/>
    </source>
</evidence>
<name>A0ABQ8GY41_9PEZI</name>
<gene>
    <name evidence="2" type="ORF">B0J12DRAFT_693464</name>
</gene>
<proteinExistence type="predicted"/>